<evidence type="ECO:0000256" key="1">
    <source>
        <dbReference type="ARBA" id="ARBA00023237"/>
    </source>
</evidence>
<dbReference type="GO" id="GO:0043165">
    <property type="term" value="P:Gram-negative-bacterium-type cell outer membrane assembly"/>
    <property type="evidence" value="ECO:0007669"/>
    <property type="project" value="InterPro"/>
</dbReference>
<dbReference type="InterPro" id="IPR020889">
    <property type="entry name" value="LipoPS_assembly_LptD"/>
</dbReference>
<dbReference type="PANTHER" id="PTHR30189:SF1">
    <property type="entry name" value="LPS-ASSEMBLY PROTEIN LPTD"/>
    <property type="match status" value="1"/>
</dbReference>
<reference evidence="4 5" key="1">
    <citation type="journal article" date="2016" name="Nat. Commun.">
        <title>Thousands of microbial genomes shed light on interconnected biogeochemical processes in an aquifer system.</title>
        <authorList>
            <person name="Anantharaman K."/>
            <person name="Brown C.T."/>
            <person name="Hug L.A."/>
            <person name="Sharon I."/>
            <person name="Castelle C.J."/>
            <person name="Probst A.J."/>
            <person name="Thomas B.C."/>
            <person name="Singh A."/>
            <person name="Wilkins M.J."/>
            <person name="Karaoz U."/>
            <person name="Brodie E.L."/>
            <person name="Williams K.H."/>
            <person name="Hubbard S.S."/>
            <person name="Banfield J.F."/>
        </authorList>
    </citation>
    <scope>NUCLEOTIDE SEQUENCE [LARGE SCALE GENOMIC DNA]</scope>
</reference>
<feature type="domain" description="Organic solvent tolerance-like N-terminal" evidence="3">
    <location>
        <begin position="59"/>
        <end position="124"/>
    </location>
</feature>
<gene>
    <name evidence="4" type="ORF">A2Y62_06245</name>
</gene>
<comment type="caution">
    <text evidence="4">The sequence shown here is derived from an EMBL/GenBank/DDBJ whole genome shotgun (WGS) entry which is preliminary data.</text>
</comment>
<keyword evidence="1" id="KW-0998">Cell outer membrane</keyword>
<feature type="chain" id="PRO_5009521978" description="Organic solvent tolerance-like N-terminal domain-containing protein" evidence="2">
    <location>
        <begin position="25"/>
        <end position="703"/>
    </location>
</feature>
<dbReference type="GO" id="GO:0009279">
    <property type="term" value="C:cell outer membrane"/>
    <property type="evidence" value="ECO:0007669"/>
    <property type="project" value="InterPro"/>
</dbReference>
<protein>
    <recommendedName>
        <fullName evidence="3">Organic solvent tolerance-like N-terminal domain-containing protein</fullName>
    </recommendedName>
</protein>
<dbReference type="PANTHER" id="PTHR30189">
    <property type="entry name" value="LPS-ASSEMBLY PROTEIN"/>
    <property type="match status" value="1"/>
</dbReference>
<organism evidence="4 5">
    <name type="scientific">Candidatus Fischerbacteria bacterium RBG_13_37_8</name>
    <dbReference type="NCBI Taxonomy" id="1817863"/>
    <lineage>
        <taxon>Bacteria</taxon>
        <taxon>Candidatus Fischeribacteriota</taxon>
    </lineage>
</organism>
<feature type="signal peptide" evidence="2">
    <location>
        <begin position="1"/>
        <end position="24"/>
    </location>
</feature>
<dbReference type="GO" id="GO:0015920">
    <property type="term" value="P:lipopolysaccharide transport"/>
    <property type="evidence" value="ECO:0007669"/>
    <property type="project" value="InterPro"/>
</dbReference>
<dbReference type="InterPro" id="IPR050218">
    <property type="entry name" value="LptD"/>
</dbReference>
<keyword evidence="1" id="KW-0472">Membrane</keyword>
<name>A0A1F5VIG7_9BACT</name>
<dbReference type="Gene3D" id="2.60.450.10">
    <property type="entry name" value="Lipopolysaccharide (LPS) transport protein A like domain"/>
    <property type="match status" value="1"/>
</dbReference>
<dbReference type="STRING" id="1817863.A2Y62_06245"/>
<evidence type="ECO:0000313" key="4">
    <source>
        <dbReference type="EMBL" id="OGF62731.1"/>
    </source>
</evidence>
<dbReference type="EMBL" id="MFGW01000176">
    <property type="protein sequence ID" value="OGF62731.1"/>
    <property type="molecule type" value="Genomic_DNA"/>
</dbReference>
<dbReference type="Pfam" id="PF03968">
    <property type="entry name" value="LptD_N"/>
    <property type="match status" value="1"/>
</dbReference>
<evidence type="ECO:0000259" key="3">
    <source>
        <dbReference type="Pfam" id="PF03968"/>
    </source>
</evidence>
<accession>A0A1F5VIG7</accession>
<evidence type="ECO:0000313" key="5">
    <source>
        <dbReference type="Proteomes" id="UP000178943"/>
    </source>
</evidence>
<dbReference type="AlphaFoldDB" id="A0A1F5VIG7"/>
<evidence type="ECO:0000256" key="2">
    <source>
        <dbReference type="SAM" id="SignalP"/>
    </source>
</evidence>
<proteinExistence type="inferred from homology"/>
<dbReference type="InterPro" id="IPR005653">
    <property type="entry name" value="OstA-like_N"/>
</dbReference>
<dbReference type="HAMAP" id="MF_01411">
    <property type="entry name" value="LPS_assembly_LptD"/>
    <property type="match status" value="1"/>
</dbReference>
<dbReference type="GO" id="GO:1990351">
    <property type="term" value="C:transporter complex"/>
    <property type="evidence" value="ECO:0007669"/>
    <property type="project" value="TreeGrafter"/>
</dbReference>
<keyword evidence="2" id="KW-0732">Signal</keyword>
<sequence>MPLCLCVLVPLCLLSIANPTILNAEEFPIKITAVNQYEKEKDVFVFERYVILEFKDIHLQADKVTFDRTKNELIAEGNVLLQNENQHISAETLTLNLSTEQATLYKVFVYDDPQLTILSTELKRESTDDYKGKEIKINECKQRIPHWSAAAKKAHLKVNKWVRMQHFTFKVKNVPVFYLPYFHMPLDRDRSTGFLFPSFGPNDRKGFYIGNAFFWAINRNNDLTFYLDRWWDRGWGEGIEYNYALQEGNGKFQGMVLNDNLIGRQWSLKGSVNQEIAKGFKLSGQWDWFSSLDYIQEYENSFSRLARRYKLLRAYMTKNWSHYSLNTIFESQDTFFSSNKTVVTRKTPKISFQRYNQKLWNTPLFLAFDSSFGNFTKTLGLDDVRYNRVDFFPELSLPLTGLQWLTFTPSIGTRTTYYTHVLNDKNQFIKQNYLKKYVDLTLDLRGPNISRIFDLSESSFTPKIKHSIEPRISYHYISPVKTDYHFISIDEVDTNYETNMFSYGLTNRLFIKKKIGPVETPWELLSWDVSQNYYLTTDPTKPLSKEKIMKLGPILSSVRFNPSSNLSADFRLQYDIDNKKISNISISNFIRATWLTLNLAWNYSSYGTGAASSSNNQLRTNIQFPLLQNRFNISNSIDYNISQKKLQSASLGVVYNDDCYSIGVEYQRFNIQIRQEAQWNFYLSFPRIGRVLDYHAGTLNEMY</sequence>
<dbReference type="Proteomes" id="UP000178943">
    <property type="component" value="Unassembled WGS sequence"/>
</dbReference>